<comment type="caution">
    <text evidence="2">The sequence shown here is derived from an EMBL/GenBank/DDBJ whole genome shotgun (WGS) entry which is preliminary data.</text>
</comment>
<feature type="domain" description="BTB" evidence="1">
    <location>
        <begin position="164"/>
        <end position="249"/>
    </location>
</feature>
<organism evidence="2 3">
    <name type="scientific">Leucosporidium creatinivorum</name>
    <dbReference type="NCBI Taxonomy" id="106004"/>
    <lineage>
        <taxon>Eukaryota</taxon>
        <taxon>Fungi</taxon>
        <taxon>Dikarya</taxon>
        <taxon>Basidiomycota</taxon>
        <taxon>Pucciniomycotina</taxon>
        <taxon>Microbotryomycetes</taxon>
        <taxon>Leucosporidiales</taxon>
        <taxon>Leucosporidium</taxon>
    </lineage>
</organism>
<evidence type="ECO:0000259" key="1">
    <source>
        <dbReference type="PROSITE" id="PS50097"/>
    </source>
</evidence>
<dbReference type="InParanoid" id="A0A1Y2F7A4"/>
<dbReference type="AlphaFoldDB" id="A0A1Y2F7A4"/>
<reference evidence="2 3" key="1">
    <citation type="submission" date="2016-07" db="EMBL/GenBank/DDBJ databases">
        <title>Pervasive Adenine N6-methylation of Active Genes in Fungi.</title>
        <authorList>
            <consortium name="DOE Joint Genome Institute"/>
            <person name="Mondo S.J."/>
            <person name="Dannebaum R.O."/>
            <person name="Kuo R.C."/>
            <person name="Labutti K."/>
            <person name="Haridas S."/>
            <person name="Kuo A."/>
            <person name="Salamov A."/>
            <person name="Ahrendt S.R."/>
            <person name="Lipzen A."/>
            <person name="Sullivan W."/>
            <person name="Andreopoulos W.B."/>
            <person name="Clum A."/>
            <person name="Lindquist E."/>
            <person name="Daum C."/>
            <person name="Ramamoorthy G.K."/>
            <person name="Gryganskyi A."/>
            <person name="Culley D."/>
            <person name="Magnuson J.K."/>
            <person name="James T.Y."/>
            <person name="O'Malley M.A."/>
            <person name="Stajich J.E."/>
            <person name="Spatafora J.W."/>
            <person name="Visel A."/>
            <person name="Grigoriev I.V."/>
        </authorList>
    </citation>
    <scope>NUCLEOTIDE SEQUENCE [LARGE SCALE GENOMIC DNA]</scope>
    <source>
        <strain evidence="2 3">62-1032</strain>
    </source>
</reference>
<dbReference type="InterPro" id="IPR000210">
    <property type="entry name" value="BTB/POZ_dom"/>
</dbReference>
<dbReference type="Proteomes" id="UP000193467">
    <property type="component" value="Unassembled WGS sequence"/>
</dbReference>
<dbReference type="EMBL" id="MCGR01000026">
    <property type="protein sequence ID" value="ORY79739.1"/>
    <property type="molecule type" value="Genomic_DNA"/>
</dbReference>
<proteinExistence type="predicted"/>
<name>A0A1Y2F7A4_9BASI</name>
<dbReference type="OrthoDB" id="2523671at2759"/>
<keyword evidence="3" id="KW-1185">Reference proteome</keyword>
<protein>
    <recommendedName>
        <fullName evidence="1">BTB domain-containing protein</fullName>
    </recommendedName>
</protein>
<sequence length="357" mass="39401">MDVEADFRHDKLRIATGLPLGLPGQWSLVAYRPTQPLHEVAFALCWDQSLIGAAEAQAMKTAVEVRFEAMLDSPSSLSKVPKCVRYKKAELKGRFPLSMNGALPLFEIRDSSMEKLEPAVNLKTHRSWRVTLDFKTTNMAVVTRPQAALAAGAVSSSVTSRSSTDVRLVFPEPNLELWTTKSTLCDASSYFKKFFEAEIVEPTSTPKGKRRKLEGPLLVKAELEPAEADLEDLGFEDADEEIDAIYSEEGQAMADPGDAQYTEITIPATIASYSTYRALLTWLTTSHIDFAPVVVSSKPATASRKDQLKRFRNANPLLPIPVSPKSVYRLASTLNIPLLQSRAIEGYKLELSAEHVA</sequence>
<evidence type="ECO:0000313" key="3">
    <source>
        <dbReference type="Proteomes" id="UP000193467"/>
    </source>
</evidence>
<evidence type="ECO:0000313" key="2">
    <source>
        <dbReference type="EMBL" id="ORY79739.1"/>
    </source>
</evidence>
<accession>A0A1Y2F7A4</accession>
<dbReference type="PROSITE" id="PS50097">
    <property type="entry name" value="BTB"/>
    <property type="match status" value="1"/>
</dbReference>
<gene>
    <name evidence="2" type="ORF">BCR35DRAFT_94314</name>
</gene>